<feature type="non-terminal residue" evidence="6">
    <location>
        <position position="712"/>
    </location>
</feature>
<accession>A0A7R8WIR3</accession>
<feature type="region of interest" description="Disordered" evidence="4">
    <location>
        <begin position="553"/>
        <end position="578"/>
    </location>
</feature>
<evidence type="ECO:0000256" key="4">
    <source>
        <dbReference type="SAM" id="MobiDB-lite"/>
    </source>
</evidence>
<name>A0A7R8WIR3_9CRUS</name>
<evidence type="ECO:0000256" key="3">
    <source>
        <dbReference type="SAM" id="Coils"/>
    </source>
</evidence>
<evidence type="ECO:0000256" key="1">
    <source>
        <dbReference type="ARBA" id="ARBA00008535"/>
    </source>
</evidence>
<feature type="domain" description="AIG1-type G" evidence="5">
    <location>
        <begin position="219"/>
        <end position="350"/>
    </location>
</feature>
<feature type="compositionally biased region" description="Basic residues" evidence="4">
    <location>
        <begin position="559"/>
        <end position="570"/>
    </location>
</feature>
<dbReference type="AlphaFoldDB" id="A0A7R8WIR3"/>
<keyword evidence="2" id="KW-0547">Nucleotide-binding</keyword>
<reference evidence="6" key="1">
    <citation type="submission" date="2020-11" db="EMBL/GenBank/DDBJ databases">
        <authorList>
            <person name="Tran Van P."/>
        </authorList>
    </citation>
    <scope>NUCLEOTIDE SEQUENCE</scope>
</reference>
<comment type="similarity">
    <text evidence="1">Belongs to the TRAFAC class TrmE-Era-EngA-EngB-Septin-like GTPase superfamily. AIG1/Toc34/Toc159-like paraseptin GTPase family. IAN subfamily.</text>
</comment>
<gene>
    <name evidence="6" type="ORF">CTOB1V02_LOCUS7655</name>
</gene>
<dbReference type="GO" id="GO:0005525">
    <property type="term" value="F:GTP binding"/>
    <property type="evidence" value="ECO:0007669"/>
    <property type="project" value="InterPro"/>
</dbReference>
<dbReference type="OrthoDB" id="2386367at2759"/>
<keyword evidence="3" id="KW-0175">Coiled coil</keyword>
<protein>
    <recommendedName>
        <fullName evidence="5">AIG1-type G domain-containing protein</fullName>
    </recommendedName>
</protein>
<dbReference type="SUPFAM" id="SSF52540">
    <property type="entry name" value="P-loop containing nucleoside triphosphate hydrolases"/>
    <property type="match status" value="1"/>
</dbReference>
<evidence type="ECO:0000256" key="2">
    <source>
        <dbReference type="ARBA" id="ARBA00022741"/>
    </source>
</evidence>
<dbReference type="Gene3D" id="3.40.50.300">
    <property type="entry name" value="P-loop containing nucleotide triphosphate hydrolases"/>
    <property type="match status" value="1"/>
</dbReference>
<dbReference type="InterPro" id="IPR006703">
    <property type="entry name" value="G_AIG1"/>
</dbReference>
<sequence>MHTWNLSDLLVTLAPELEPSILASRVAKERRSSNSRNAPPKAVDIGQCPRWQQQRGLCCAALHNAKRTDSIEDSTEDTLLKTIREELLWSCQRKAQWKAQHNRAIRWAFHWAFRWAFHWAFRWAFHWAFRWAFQAAIDLHIPVPEVVSRPNPDPDIPVERPDPPSVWDSSKHFLRKFTAVSQKPVLTADIALDVLAWVLYPDVTRMACAAPVPQSLPITLLLVGKTGAGKSCLGNRLLGYSAQDDRHQPFKVSADIESETSDRKMVDGFFCGEKFRPIRVIDCPGLADSKGRDDRFASMLSRMMKRAELVNVLLWCRNGQEDRIDINEWHQLESCRELFGTYLFANMAMNLSKWAHDVQSERRRQQSGKSFLNFRNQMWKKVRNQGILGNTSTFPIFSLDAMYDMEDEIEVMKFNEIKEEMWKYFLDLASKPVFTKEVLQQQIEKRKAEEAKTKREKEEEERKKIEAAVNNEVEKVKEEQKVVMEKLQEENQKIIDARIRAVQEEQETARKQAELLIRENLTTYERIKQRSGEKHKKNKKELGNKLKMLIGDLTTYERNKKKSDGKKNKKRSGEKPTERLSYTSLKCLQTCSRLRSILPPGPSTSITTTSRSDPLLGCVTGGGLHCGVGVLGVLPEVLALSSQPSRLLAMDFREEVTKIFKDYLVGNRHVINSSLKHQQVADFIEEFFRELGLSVITQRFESSVGLGQNSVK</sequence>
<dbReference type="InterPro" id="IPR027417">
    <property type="entry name" value="P-loop_NTPase"/>
</dbReference>
<proteinExistence type="inferred from homology"/>
<evidence type="ECO:0000259" key="5">
    <source>
        <dbReference type="Pfam" id="PF04548"/>
    </source>
</evidence>
<evidence type="ECO:0000313" key="6">
    <source>
        <dbReference type="EMBL" id="CAD7229789.1"/>
    </source>
</evidence>
<organism evidence="6">
    <name type="scientific">Cyprideis torosa</name>
    <dbReference type="NCBI Taxonomy" id="163714"/>
    <lineage>
        <taxon>Eukaryota</taxon>
        <taxon>Metazoa</taxon>
        <taxon>Ecdysozoa</taxon>
        <taxon>Arthropoda</taxon>
        <taxon>Crustacea</taxon>
        <taxon>Oligostraca</taxon>
        <taxon>Ostracoda</taxon>
        <taxon>Podocopa</taxon>
        <taxon>Podocopida</taxon>
        <taxon>Cytherocopina</taxon>
        <taxon>Cytheroidea</taxon>
        <taxon>Cytherideidae</taxon>
        <taxon>Cyprideis</taxon>
    </lineage>
</organism>
<dbReference type="EMBL" id="OB662279">
    <property type="protein sequence ID" value="CAD7229789.1"/>
    <property type="molecule type" value="Genomic_DNA"/>
</dbReference>
<dbReference type="Pfam" id="PF04548">
    <property type="entry name" value="AIG1"/>
    <property type="match status" value="1"/>
</dbReference>
<feature type="coiled-coil region" evidence="3">
    <location>
        <begin position="436"/>
        <end position="519"/>
    </location>
</feature>